<dbReference type="RefSeq" id="WP_142462837.1">
    <property type="nucleotide sequence ID" value="NZ_CABGHF010000012.1"/>
</dbReference>
<reference evidence="1 2" key="1">
    <citation type="submission" date="2019-07" db="EMBL/GenBank/DDBJ databases">
        <authorList>
            <person name="Brisse S."/>
            <person name="Rodrigues C."/>
            <person name="Thorpe H."/>
        </authorList>
    </citation>
    <scope>NUCLEOTIDE SEQUENCE [LARGE SCALE GENOMIC DNA]</scope>
    <source>
        <strain evidence="1">SB6408</strain>
    </source>
</reference>
<accession>A0A564K6M9</accession>
<evidence type="ECO:0008006" key="3">
    <source>
        <dbReference type="Google" id="ProtNLM"/>
    </source>
</evidence>
<dbReference type="PANTHER" id="PTHR30634">
    <property type="entry name" value="OUTER MEMBRANE LOLAB LIPOPROTEIN INSERTION APPARATUS"/>
    <property type="match status" value="1"/>
</dbReference>
<dbReference type="InterPro" id="IPR043737">
    <property type="entry name" value="DUF5682"/>
</dbReference>
<name>A0A564K6M9_9ENTR</name>
<gene>
    <name evidence="1" type="ORF">SB6408_00822</name>
</gene>
<evidence type="ECO:0000313" key="2">
    <source>
        <dbReference type="Proteomes" id="UP000318370"/>
    </source>
</evidence>
<evidence type="ECO:0000313" key="1">
    <source>
        <dbReference type="EMBL" id="VUS65596.1"/>
    </source>
</evidence>
<dbReference type="Pfam" id="PF18934">
    <property type="entry name" value="DUF5682"/>
    <property type="match status" value="1"/>
</dbReference>
<sequence length="761" mass="83777">MPEQPLIIGVRHHSPACARLVKERIEQTRPRYVLIEGPADFNPRLDELFLPHQLPIAIYSYCQYQDGGKAGRSAWTPFAEFSPEWQALLAARSTGTLARFIDLPVWAQNNDDSETSDARRADDQQRLLAASGMENTDTLWDHLFEDETQSVDLERALETYFIRLRGDENDGENNHQREAYMARWLAWAMRQNDGPVVVVCGGWHAPALATLWKDGKAEQLEPACPPSPTPDAITGCYLTPYSEKRLDVLAGYLSGMPAPVWQRWCWQFGQRQAGEQLLKAVLARLRQHRLPASTADFAAAHLRAMALAQMRGHTQPLRSDWLDALAGSLIKEALNAPLPWSYRGVIHANTDPILLAIVDVLAGADFGKLSPGTPQPPLPIDVERELERVGITLPAKLTLNRFDSDGLAQSQVLHRLAILEIPGFLRRAGSTMALSGSGEESWGLFRTLEQHAALIEAACYGASLADAARQRLEVEMLASVGIRNLAACLNQAALAGLSTFSQQMLAQLAQLIAEENRFAEMGPALEVLYALWQRDDIGGMQNADVLETTLCAALDRTLWLCETSGVADEKQFHAHLHSWQSLCHILRDMHSSGTLPGVSLSAAQALLERRIRTPDASPLDRGAALGALLRLEHPAATADAALNLLTQLPPQSIGEAVHGMLALARHQLACQPAFIAGFSGLLARLAEDEFILALPDLRAAMAWLPPRERGALARQVLDHYHMTMLPAHALQAPVSCSPQQLIHHQQLEQQALAALQHWGVR</sequence>
<dbReference type="Proteomes" id="UP000318370">
    <property type="component" value="Unassembled WGS sequence"/>
</dbReference>
<protein>
    <recommendedName>
        <fullName evidence="3">4-aminobutyrate aminotransferase</fullName>
    </recommendedName>
</protein>
<proteinExistence type="predicted"/>
<dbReference type="EMBL" id="CABGHF010000012">
    <property type="protein sequence ID" value="VUS65596.1"/>
    <property type="molecule type" value="Genomic_DNA"/>
</dbReference>
<dbReference type="PANTHER" id="PTHR30634:SF7">
    <property type="entry name" value="VWA DOMAIN-CONTAINING PROTEIN"/>
    <property type="match status" value="1"/>
</dbReference>
<organism evidence="1 2">
    <name type="scientific">Klebsiella spallanzanii</name>
    <dbReference type="NCBI Taxonomy" id="2587528"/>
    <lineage>
        <taxon>Bacteria</taxon>
        <taxon>Pseudomonadati</taxon>
        <taxon>Pseudomonadota</taxon>
        <taxon>Gammaproteobacteria</taxon>
        <taxon>Enterobacterales</taxon>
        <taxon>Enterobacteriaceae</taxon>
        <taxon>Klebsiella/Raoultella group</taxon>
        <taxon>Klebsiella</taxon>
    </lineage>
</organism>
<dbReference type="AlphaFoldDB" id="A0A564K6M9"/>
<dbReference type="InterPro" id="IPR050458">
    <property type="entry name" value="LolB"/>
</dbReference>